<comment type="similarity">
    <text evidence="3 4">Belongs to the TRAFAC class myosin-kinesin ATPase superfamily. Kinesin family.</text>
</comment>
<feature type="region of interest" description="Disordered" evidence="5">
    <location>
        <begin position="29"/>
        <end position="48"/>
    </location>
</feature>
<evidence type="ECO:0000313" key="8">
    <source>
        <dbReference type="Proteomes" id="UP000700596"/>
    </source>
</evidence>
<evidence type="ECO:0000256" key="3">
    <source>
        <dbReference type="PROSITE-ProRule" id="PRU00283"/>
    </source>
</evidence>
<gene>
    <name evidence="7" type="ORF">B0J11DRAFT_540177</name>
</gene>
<feature type="compositionally biased region" description="Polar residues" evidence="5">
    <location>
        <begin position="29"/>
        <end position="40"/>
    </location>
</feature>
<dbReference type="Pfam" id="PF00225">
    <property type="entry name" value="Kinesin"/>
    <property type="match status" value="2"/>
</dbReference>
<keyword evidence="1 3" id="KW-0547">Nucleotide-binding</keyword>
<dbReference type="InterPro" id="IPR027417">
    <property type="entry name" value="P-loop_NTPase"/>
</dbReference>
<dbReference type="GO" id="GO:0007018">
    <property type="term" value="P:microtubule-based movement"/>
    <property type="evidence" value="ECO:0007669"/>
    <property type="project" value="InterPro"/>
</dbReference>
<dbReference type="GO" id="GO:0005819">
    <property type="term" value="C:spindle"/>
    <property type="evidence" value="ECO:0007669"/>
    <property type="project" value="TreeGrafter"/>
</dbReference>
<accession>A0A9P9DAE4</accession>
<dbReference type="OrthoDB" id="3176171at2759"/>
<comment type="caution">
    <text evidence="7">The sequence shown here is derived from an EMBL/GenBank/DDBJ whole genome shotgun (WGS) entry which is preliminary data.</text>
</comment>
<feature type="binding site" evidence="3">
    <location>
        <begin position="97"/>
        <end position="104"/>
    </location>
    <ligand>
        <name>ATP</name>
        <dbReference type="ChEBI" id="CHEBI:30616"/>
    </ligand>
</feature>
<keyword evidence="3 4" id="KW-0505">Motor protein</keyword>
<dbReference type="GO" id="GO:0016887">
    <property type="term" value="F:ATP hydrolysis activity"/>
    <property type="evidence" value="ECO:0007669"/>
    <property type="project" value="TreeGrafter"/>
</dbReference>
<dbReference type="Gene3D" id="3.40.850.10">
    <property type="entry name" value="Kinesin motor domain"/>
    <property type="match status" value="1"/>
</dbReference>
<sequence>MSLKQPVFSVYPRWRPLLSTESSTAEIQRSISQHGNNHAISLSPPPITNRPQTWKSASSFSTVFNPEDSNQAVFNVVVAPALSHVMAGATCNFFAYGHSGSGKTHTIIGYNDKDEAQLGLCLSAAKQLFQALQELDQESAQEGLVVAVRLYELRGKYAFDLLNRGNRCHVREADGKTHIRGETEMLEDGKVRVRPIVARPCRSFEELRDTVREGLGLRETGSSTIHDESSRTHAVIELEIASDALLSARDAVIERESELVPVGKRATDIYIEEHQASFTWHSDGTYIMNPNRPLNQTRIDAAEAEKREYEGRLKDAESAVADCFTTSKHSFLGGRFVFVDLAGSEYLDRANGAASNAPSQTPQERKQGKEINTDLFALKEVIRARASGQARIPYRSSPLTMVLRNLFQATGEGYSAMILTVSPSQSQFAATVNTLKYGNLVGSAGQSKP</sequence>
<dbReference type="PROSITE" id="PS50067">
    <property type="entry name" value="KINESIN_MOTOR_2"/>
    <property type="match status" value="1"/>
</dbReference>
<dbReference type="GO" id="GO:0005874">
    <property type="term" value="C:microtubule"/>
    <property type="evidence" value="ECO:0007669"/>
    <property type="project" value="UniProtKB-KW"/>
</dbReference>
<dbReference type="AlphaFoldDB" id="A0A9P9DAE4"/>
<dbReference type="PRINTS" id="PR00380">
    <property type="entry name" value="KINESINHEAVY"/>
</dbReference>
<keyword evidence="8" id="KW-1185">Reference proteome</keyword>
<keyword evidence="2 3" id="KW-0067">ATP-binding</keyword>
<dbReference type="GO" id="GO:0005871">
    <property type="term" value="C:kinesin complex"/>
    <property type="evidence" value="ECO:0007669"/>
    <property type="project" value="TreeGrafter"/>
</dbReference>
<dbReference type="InterPro" id="IPR001752">
    <property type="entry name" value="Kinesin_motor_dom"/>
</dbReference>
<dbReference type="GO" id="GO:0005524">
    <property type="term" value="F:ATP binding"/>
    <property type="evidence" value="ECO:0007669"/>
    <property type="project" value="UniProtKB-UniRule"/>
</dbReference>
<evidence type="ECO:0000259" key="6">
    <source>
        <dbReference type="PROSITE" id="PS50067"/>
    </source>
</evidence>
<evidence type="ECO:0000256" key="5">
    <source>
        <dbReference type="SAM" id="MobiDB-lite"/>
    </source>
</evidence>
<dbReference type="GO" id="GO:0008017">
    <property type="term" value="F:microtubule binding"/>
    <property type="evidence" value="ECO:0007669"/>
    <property type="project" value="InterPro"/>
</dbReference>
<dbReference type="SUPFAM" id="SSF52540">
    <property type="entry name" value="P-loop containing nucleoside triphosphate hydrolases"/>
    <property type="match status" value="1"/>
</dbReference>
<evidence type="ECO:0000256" key="4">
    <source>
        <dbReference type="RuleBase" id="RU000394"/>
    </source>
</evidence>
<dbReference type="InterPro" id="IPR019821">
    <property type="entry name" value="Kinesin_motor_CS"/>
</dbReference>
<evidence type="ECO:0000256" key="1">
    <source>
        <dbReference type="ARBA" id="ARBA00022741"/>
    </source>
</evidence>
<reference evidence="7" key="1">
    <citation type="journal article" date="2021" name="Nat. Commun.">
        <title>Genetic determinants of endophytism in the Arabidopsis root mycobiome.</title>
        <authorList>
            <person name="Mesny F."/>
            <person name="Miyauchi S."/>
            <person name="Thiergart T."/>
            <person name="Pickel B."/>
            <person name="Atanasova L."/>
            <person name="Karlsson M."/>
            <person name="Huettel B."/>
            <person name="Barry K.W."/>
            <person name="Haridas S."/>
            <person name="Chen C."/>
            <person name="Bauer D."/>
            <person name="Andreopoulos W."/>
            <person name="Pangilinan J."/>
            <person name="LaButti K."/>
            <person name="Riley R."/>
            <person name="Lipzen A."/>
            <person name="Clum A."/>
            <person name="Drula E."/>
            <person name="Henrissat B."/>
            <person name="Kohler A."/>
            <person name="Grigoriev I.V."/>
            <person name="Martin F.M."/>
            <person name="Hacquard S."/>
        </authorList>
    </citation>
    <scope>NUCLEOTIDE SEQUENCE</scope>
    <source>
        <strain evidence="7">MPI-CAGE-CH-0243</strain>
    </source>
</reference>
<dbReference type="PANTHER" id="PTHR24115:SF0">
    <property type="entry name" value="FI21273P1-RELATED"/>
    <property type="match status" value="1"/>
</dbReference>
<keyword evidence="4" id="KW-0493">Microtubule</keyword>
<dbReference type="InterPro" id="IPR036961">
    <property type="entry name" value="Kinesin_motor_dom_sf"/>
</dbReference>
<dbReference type="SMART" id="SM00129">
    <property type="entry name" value="KISc"/>
    <property type="match status" value="1"/>
</dbReference>
<name>A0A9P9DAE4_9PLEO</name>
<proteinExistence type="inferred from homology"/>
<organism evidence="7 8">
    <name type="scientific">Dendryphion nanum</name>
    <dbReference type="NCBI Taxonomy" id="256645"/>
    <lineage>
        <taxon>Eukaryota</taxon>
        <taxon>Fungi</taxon>
        <taxon>Dikarya</taxon>
        <taxon>Ascomycota</taxon>
        <taxon>Pezizomycotina</taxon>
        <taxon>Dothideomycetes</taxon>
        <taxon>Pleosporomycetidae</taxon>
        <taxon>Pleosporales</taxon>
        <taxon>Torulaceae</taxon>
        <taxon>Dendryphion</taxon>
    </lineage>
</organism>
<dbReference type="PANTHER" id="PTHR24115">
    <property type="entry name" value="KINESIN-RELATED"/>
    <property type="match status" value="1"/>
</dbReference>
<dbReference type="InterPro" id="IPR027640">
    <property type="entry name" value="Kinesin-like_fam"/>
</dbReference>
<dbReference type="GO" id="GO:0003777">
    <property type="term" value="F:microtubule motor activity"/>
    <property type="evidence" value="ECO:0007669"/>
    <property type="project" value="InterPro"/>
</dbReference>
<feature type="domain" description="Kinesin motor" evidence="6">
    <location>
        <begin position="7"/>
        <end position="444"/>
    </location>
</feature>
<evidence type="ECO:0000256" key="2">
    <source>
        <dbReference type="ARBA" id="ARBA00022840"/>
    </source>
</evidence>
<dbReference type="EMBL" id="JAGMWT010000016">
    <property type="protein sequence ID" value="KAH7115241.1"/>
    <property type="molecule type" value="Genomic_DNA"/>
</dbReference>
<protein>
    <recommendedName>
        <fullName evidence="4">Kinesin-like protein</fullName>
    </recommendedName>
</protein>
<evidence type="ECO:0000313" key="7">
    <source>
        <dbReference type="EMBL" id="KAH7115241.1"/>
    </source>
</evidence>
<dbReference type="PROSITE" id="PS00411">
    <property type="entry name" value="KINESIN_MOTOR_1"/>
    <property type="match status" value="1"/>
</dbReference>
<dbReference type="Proteomes" id="UP000700596">
    <property type="component" value="Unassembled WGS sequence"/>
</dbReference>